<keyword evidence="2" id="KW-1185">Reference proteome</keyword>
<gene>
    <name evidence="1" type="ORF">L6452_24181</name>
</gene>
<evidence type="ECO:0000313" key="2">
    <source>
        <dbReference type="Proteomes" id="UP001055879"/>
    </source>
</evidence>
<dbReference type="EMBL" id="CM042054">
    <property type="protein sequence ID" value="KAI3706437.1"/>
    <property type="molecule type" value="Genomic_DNA"/>
</dbReference>
<name>A0ACB9A9A9_ARCLA</name>
<protein>
    <submittedName>
        <fullName evidence="1">Uncharacterized protein</fullName>
    </submittedName>
</protein>
<evidence type="ECO:0000313" key="1">
    <source>
        <dbReference type="EMBL" id="KAI3706437.1"/>
    </source>
</evidence>
<dbReference type="Proteomes" id="UP001055879">
    <property type="component" value="Linkage Group LG08"/>
</dbReference>
<accession>A0ACB9A9A9</accession>
<organism evidence="1 2">
    <name type="scientific">Arctium lappa</name>
    <name type="common">Greater burdock</name>
    <name type="synonym">Lappa major</name>
    <dbReference type="NCBI Taxonomy" id="4217"/>
    <lineage>
        <taxon>Eukaryota</taxon>
        <taxon>Viridiplantae</taxon>
        <taxon>Streptophyta</taxon>
        <taxon>Embryophyta</taxon>
        <taxon>Tracheophyta</taxon>
        <taxon>Spermatophyta</taxon>
        <taxon>Magnoliopsida</taxon>
        <taxon>eudicotyledons</taxon>
        <taxon>Gunneridae</taxon>
        <taxon>Pentapetalae</taxon>
        <taxon>asterids</taxon>
        <taxon>campanulids</taxon>
        <taxon>Asterales</taxon>
        <taxon>Asteraceae</taxon>
        <taxon>Carduoideae</taxon>
        <taxon>Cardueae</taxon>
        <taxon>Arctiinae</taxon>
        <taxon>Arctium</taxon>
    </lineage>
</organism>
<sequence length="182" mass="20338">MTHRTLLQEVDDTTRSIGSPTPPFASTSPFDSSLALTILVLLTVLFFMAFFSLYIRRFSNNNNNNHNSADRVAGLRQTPSHFRTDKRGGLDPSAVRVLPLVPYGGCESKIWSECSICLSEFEERETVKLIPYCRHGFHPLCIDTWLSSHASCPLCRSTKLFVAVDEVGVSVDGDPTVVMRRE</sequence>
<comment type="caution">
    <text evidence="1">The sequence shown here is derived from an EMBL/GenBank/DDBJ whole genome shotgun (WGS) entry which is preliminary data.</text>
</comment>
<reference evidence="2" key="1">
    <citation type="journal article" date="2022" name="Mol. Ecol. Resour.">
        <title>The genomes of chicory, endive, great burdock and yacon provide insights into Asteraceae palaeo-polyploidization history and plant inulin production.</title>
        <authorList>
            <person name="Fan W."/>
            <person name="Wang S."/>
            <person name="Wang H."/>
            <person name="Wang A."/>
            <person name="Jiang F."/>
            <person name="Liu H."/>
            <person name="Zhao H."/>
            <person name="Xu D."/>
            <person name="Zhang Y."/>
        </authorList>
    </citation>
    <scope>NUCLEOTIDE SEQUENCE [LARGE SCALE GENOMIC DNA]</scope>
    <source>
        <strain evidence="2">cv. Niubang</strain>
    </source>
</reference>
<proteinExistence type="predicted"/>
<reference evidence="1 2" key="2">
    <citation type="journal article" date="2022" name="Mol. Ecol. Resour.">
        <title>The genomes of chicory, endive, great burdock and yacon provide insights into Asteraceae paleo-polyploidization history and plant inulin production.</title>
        <authorList>
            <person name="Fan W."/>
            <person name="Wang S."/>
            <person name="Wang H."/>
            <person name="Wang A."/>
            <person name="Jiang F."/>
            <person name="Liu H."/>
            <person name="Zhao H."/>
            <person name="Xu D."/>
            <person name="Zhang Y."/>
        </authorList>
    </citation>
    <scope>NUCLEOTIDE SEQUENCE [LARGE SCALE GENOMIC DNA]</scope>
    <source>
        <strain evidence="2">cv. Niubang</strain>
    </source>
</reference>